<feature type="region of interest" description="Disordered" evidence="2">
    <location>
        <begin position="153"/>
        <end position="177"/>
    </location>
</feature>
<dbReference type="Proteomes" id="UP000631312">
    <property type="component" value="Unassembled WGS sequence"/>
</dbReference>
<proteinExistence type="inferred from homology"/>
<dbReference type="PANTHER" id="PTHR30344">
    <property type="entry name" value="6-PHOSPHOGLUCONOLACTONASE-RELATED"/>
    <property type="match status" value="1"/>
</dbReference>
<organism evidence="3 4">
    <name type="scientific">Actinoplanes lobatus</name>
    <dbReference type="NCBI Taxonomy" id="113568"/>
    <lineage>
        <taxon>Bacteria</taxon>
        <taxon>Bacillati</taxon>
        <taxon>Actinomycetota</taxon>
        <taxon>Actinomycetes</taxon>
        <taxon>Micromonosporales</taxon>
        <taxon>Micromonosporaceae</taxon>
        <taxon>Actinoplanes</taxon>
    </lineage>
</organism>
<feature type="region of interest" description="Disordered" evidence="2">
    <location>
        <begin position="194"/>
        <end position="214"/>
    </location>
</feature>
<dbReference type="InterPro" id="IPR050282">
    <property type="entry name" value="Cycloisomerase_2"/>
</dbReference>
<comment type="similarity">
    <text evidence="1">Belongs to the cycloisomerase 2 family.</text>
</comment>
<name>A0ABQ4A864_9ACTN</name>
<evidence type="ECO:0000313" key="3">
    <source>
        <dbReference type="EMBL" id="GIE37204.1"/>
    </source>
</evidence>
<evidence type="ECO:0000256" key="2">
    <source>
        <dbReference type="SAM" id="MobiDB-lite"/>
    </source>
</evidence>
<sequence length="366" mass="38649">MLPCEDPVLWWDRGMGSSDEYVFVGCYTGDKGGEGDGITLLRRDPATGDLIRLGLAARTPSPSFLAQHPTLPVLYAVNELDQGSVSAFTVAPDCSLIPLAVRPTGGSDPCHLAVTADGRHLVVANYSSGSVSVHPLDAEGAPGERSDLLTLTGGGPDAERQAGPHAHQVVPESNGPGVLISDLGSDRVWRSRLDPNSGRLSLPEPAVEAKPGTGPRHMLHSADGALLVVGELTGNLAWYRPAGGPTLESWGETPSSTSSGAVYPSEITMGRDGRFVYVANRGPDTVSVFSWDGEQATLVAEVPTGGVWPRHMVLLGDHLYVTNQRSHSVTVFRIDPDTGIPGIQGEPTGEPTPTCLHRWNPVVIRS</sequence>
<comment type="caution">
    <text evidence="3">The sequence shown here is derived from an EMBL/GenBank/DDBJ whole genome shotgun (WGS) entry which is preliminary data.</text>
</comment>
<evidence type="ECO:0000256" key="1">
    <source>
        <dbReference type="ARBA" id="ARBA00005564"/>
    </source>
</evidence>
<dbReference type="Gene3D" id="2.130.10.10">
    <property type="entry name" value="YVTN repeat-like/Quinoprotein amine dehydrogenase"/>
    <property type="match status" value="1"/>
</dbReference>
<gene>
    <name evidence="3" type="ORF">Alo02nite_01020</name>
</gene>
<dbReference type="SUPFAM" id="SSF51004">
    <property type="entry name" value="C-terminal (heme d1) domain of cytochrome cd1-nitrite reductase"/>
    <property type="match status" value="1"/>
</dbReference>
<dbReference type="InterPro" id="IPR011048">
    <property type="entry name" value="Haem_d1_sf"/>
</dbReference>
<dbReference type="InterPro" id="IPR019405">
    <property type="entry name" value="Lactonase_7-beta_prop"/>
</dbReference>
<evidence type="ECO:0000313" key="4">
    <source>
        <dbReference type="Proteomes" id="UP000631312"/>
    </source>
</evidence>
<dbReference type="PANTHER" id="PTHR30344:SF1">
    <property type="entry name" value="6-PHOSPHOGLUCONOLACTONASE"/>
    <property type="match status" value="1"/>
</dbReference>
<dbReference type="Pfam" id="PF10282">
    <property type="entry name" value="Lactonase"/>
    <property type="match status" value="1"/>
</dbReference>
<reference evidence="3 4" key="1">
    <citation type="submission" date="2021-01" db="EMBL/GenBank/DDBJ databases">
        <title>Whole genome shotgun sequence of Actinoplanes lobatus NBRC 12513.</title>
        <authorList>
            <person name="Komaki H."/>
            <person name="Tamura T."/>
        </authorList>
    </citation>
    <scope>NUCLEOTIDE SEQUENCE [LARGE SCALE GENOMIC DNA]</scope>
    <source>
        <strain evidence="3 4">NBRC 12513</strain>
    </source>
</reference>
<accession>A0ABQ4A864</accession>
<dbReference type="EMBL" id="BOMP01000003">
    <property type="protein sequence ID" value="GIE37204.1"/>
    <property type="molecule type" value="Genomic_DNA"/>
</dbReference>
<keyword evidence="4" id="KW-1185">Reference proteome</keyword>
<dbReference type="InterPro" id="IPR015943">
    <property type="entry name" value="WD40/YVTN_repeat-like_dom_sf"/>
</dbReference>
<protein>
    <submittedName>
        <fullName evidence="3">Uncharacterized protein</fullName>
    </submittedName>
</protein>